<dbReference type="InterPro" id="IPR013785">
    <property type="entry name" value="Aldolase_TIM"/>
</dbReference>
<keyword evidence="7 10" id="KW-0808">Transferase</keyword>
<dbReference type="InterPro" id="IPR004393">
    <property type="entry name" value="NadC"/>
</dbReference>
<evidence type="ECO:0000259" key="11">
    <source>
        <dbReference type="Pfam" id="PF01729"/>
    </source>
</evidence>
<dbReference type="Pfam" id="PF02749">
    <property type="entry name" value="QRPTase_N"/>
    <property type="match status" value="1"/>
</dbReference>
<dbReference type="SUPFAM" id="SSF51690">
    <property type="entry name" value="Nicotinate/Quinolinate PRTase C-terminal domain-like"/>
    <property type="match status" value="1"/>
</dbReference>
<dbReference type="InterPro" id="IPR022412">
    <property type="entry name" value="Quinolinate_PRibosylTrfase_N"/>
</dbReference>
<keyword evidence="14" id="KW-1185">Reference proteome</keyword>
<dbReference type="NCBIfam" id="TIGR00078">
    <property type="entry name" value="nadC"/>
    <property type="match status" value="1"/>
</dbReference>
<dbReference type="PANTHER" id="PTHR32179:SF3">
    <property type="entry name" value="NICOTINATE-NUCLEOTIDE PYROPHOSPHORYLASE [CARBOXYLATING]"/>
    <property type="match status" value="1"/>
</dbReference>
<feature type="domain" description="Quinolinate phosphoribosyl transferase C-terminal" evidence="11">
    <location>
        <begin position="108"/>
        <end position="271"/>
    </location>
</feature>
<evidence type="ECO:0000259" key="12">
    <source>
        <dbReference type="Pfam" id="PF02749"/>
    </source>
</evidence>
<evidence type="ECO:0000256" key="5">
    <source>
        <dbReference type="ARBA" id="ARBA00022642"/>
    </source>
</evidence>
<feature type="domain" description="Quinolinate phosphoribosyl transferase N-terminal" evidence="12">
    <location>
        <begin position="23"/>
        <end position="106"/>
    </location>
</feature>
<evidence type="ECO:0000256" key="9">
    <source>
        <dbReference type="ARBA" id="ARBA00047445"/>
    </source>
</evidence>
<name>A0ABW4KIB4_9BACI</name>
<evidence type="ECO:0000256" key="6">
    <source>
        <dbReference type="ARBA" id="ARBA00022676"/>
    </source>
</evidence>
<evidence type="ECO:0000256" key="4">
    <source>
        <dbReference type="ARBA" id="ARBA00011944"/>
    </source>
</evidence>
<organism evidence="13 14">
    <name type="scientific">Siminovitchia sediminis</name>
    <dbReference type="NCBI Taxonomy" id="1274353"/>
    <lineage>
        <taxon>Bacteria</taxon>
        <taxon>Bacillati</taxon>
        <taxon>Bacillota</taxon>
        <taxon>Bacilli</taxon>
        <taxon>Bacillales</taxon>
        <taxon>Bacillaceae</taxon>
        <taxon>Siminovitchia</taxon>
    </lineage>
</organism>
<evidence type="ECO:0000256" key="7">
    <source>
        <dbReference type="ARBA" id="ARBA00022679"/>
    </source>
</evidence>
<keyword evidence="6 10" id="KW-0328">Glycosyltransferase</keyword>
<evidence type="ECO:0000256" key="8">
    <source>
        <dbReference type="ARBA" id="ARBA00033102"/>
    </source>
</evidence>
<protein>
    <recommendedName>
        <fullName evidence="4">nicotinate-nucleotide diphosphorylase (carboxylating)</fullName>
        <ecNumber evidence="4">2.4.2.19</ecNumber>
    </recommendedName>
    <alternativeName>
        <fullName evidence="8">Quinolinate phosphoribosyltransferase [decarboxylating]</fullName>
    </alternativeName>
</protein>
<comment type="pathway">
    <text evidence="2">Cofactor biosynthesis; NAD(+) biosynthesis; nicotinate D-ribonucleotide from quinolinate: step 1/1.</text>
</comment>
<dbReference type="InterPro" id="IPR002638">
    <property type="entry name" value="Quinolinate_PRibosylTrfase_C"/>
</dbReference>
<dbReference type="InterPro" id="IPR027277">
    <property type="entry name" value="NadC/ModD"/>
</dbReference>
<gene>
    <name evidence="13" type="primary">nadC</name>
    <name evidence="13" type="ORF">ACFSCZ_06900</name>
</gene>
<accession>A0ABW4KIB4</accession>
<evidence type="ECO:0000256" key="3">
    <source>
        <dbReference type="ARBA" id="ARBA00009400"/>
    </source>
</evidence>
<comment type="catalytic activity">
    <reaction evidence="9">
        <text>nicotinate beta-D-ribonucleotide + CO2 + diphosphate = quinolinate + 5-phospho-alpha-D-ribose 1-diphosphate + 2 H(+)</text>
        <dbReference type="Rhea" id="RHEA:12733"/>
        <dbReference type="ChEBI" id="CHEBI:15378"/>
        <dbReference type="ChEBI" id="CHEBI:16526"/>
        <dbReference type="ChEBI" id="CHEBI:29959"/>
        <dbReference type="ChEBI" id="CHEBI:33019"/>
        <dbReference type="ChEBI" id="CHEBI:57502"/>
        <dbReference type="ChEBI" id="CHEBI:58017"/>
        <dbReference type="EC" id="2.4.2.19"/>
    </reaction>
</comment>
<dbReference type="EC" id="2.4.2.19" evidence="4"/>
<dbReference type="SUPFAM" id="SSF54675">
    <property type="entry name" value="Nicotinate/Quinolinate PRTase N-terminal domain-like"/>
    <property type="match status" value="1"/>
</dbReference>
<comment type="function">
    <text evidence="1">Involved in the catabolism of quinolinic acid (QA).</text>
</comment>
<dbReference type="Gene3D" id="3.90.1170.20">
    <property type="entry name" value="Quinolinate phosphoribosyl transferase, N-terminal domain"/>
    <property type="match status" value="1"/>
</dbReference>
<dbReference type="Pfam" id="PF01729">
    <property type="entry name" value="QRPTase_C"/>
    <property type="match status" value="1"/>
</dbReference>
<evidence type="ECO:0000256" key="2">
    <source>
        <dbReference type="ARBA" id="ARBA00004893"/>
    </source>
</evidence>
<dbReference type="CDD" id="cd01572">
    <property type="entry name" value="QPRTase"/>
    <property type="match status" value="1"/>
</dbReference>
<proteinExistence type="inferred from homology"/>
<dbReference type="EMBL" id="JBHUEO010000013">
    <property type="protein sequence ID" value="MFD1706481.1"/>
    <property type="molecule type" value="Genomic_DNA"/>
</dbReference>
<reference evidence="14" key="1">
    <citation type="journal article" date="2019" name="Int. J. Syst. Evol. Microbiol.">
        <title>The Global Catalogue of Microorganisms (GCM) 10K type strain sequencing project: providing services to taxonomists for standard genome sequencing and annotation.</title>
        <authorList>
            <consortium name="The Broad Institute Genomics Platform"/>
            <consortium name="The Broad Institute Genome Sequencing Center for Infectious Disease"/>
            <person name="Wu L."/>
            <person name="Ma J."/>
        </authorList>
    </citation>
    <scope>NUCLEOTIDE SEQUENCE [LARGE SCALE GENOMIC DNA]</scope>
    <source>
        <strain evidence="14">CGMCC 1.12295</strain>
    </source>
</reference>
<sequence>MNKLKLRLQLEQFFLEDIGDRDVSSLIFGNSRYGEVHFIAKESGVFCGEDIIQTGYAVLDPELWCDMAVHDGETIDRGQTLATVRGPVASLLKGERVILNLVQRMSAIATKTRQAVETLGSGHTKICDTRKTTPGLRMLEKYAVRCGGGLNHRYGLYDGVMLKDNHIAFAGSIAEAVAAVRANTGHMVKVEVETETKDMVLEAVAAKADVIMFDNRKPEEIREWIQLVPEGIITEASGGITMDNLASYRDTGVDYISLGCLTHSVSALDISAKVTVGAALQLS</sequence>
<comment type="caution">
    <text evidence="13">The sequence shown here is derived from an EMBL/GenBank/DDBJ whole genome shotgun (WGS) entry which is preliminary data.</text>
</comment>
<evidence type="ECO:0000313" key="14">
    <source>
        <dbReference type="Proteomes" id="UP001597301"/>
    </source>
</evidence>
<dbReference type="RefSeq" id="WP_380773087.1">
    <property type="nucleotide sequence ID" value="NZ_JBHUEO010000013.1"/>
</dbReference>
<dbReference type="Proteomes" id="UP001597301">
    <property type="component" value="Unassembled WGS sequence"/>
</dbReference>
<dbReference type="InterPro" id="IPR036068">
    <property type="entry name" value="Nicotinate_pribotase-like_C"/>
</dbReference>
<comment type="similarity">
    <text evidence="3 10">Belongs to the NadC/ModD family.</text>
</comment>
<dbReference type="PIRSF" id="PIRSF006250">
    <property type="entry name" value="NadC_ModD"/>
    <property type="match status" value="1"/>
</dbReference>
<evidence type="ECO:0000256" key="1">
    <source>
        <dbReference type="ARBA" id="ARBA00003237"/>
    </source>
</evidence>
<dbReference type="Gene3D" id="3.20.20.70">
    <property type="entry name" value="Aldolase class I"/>
    <property type="match status" value="1"/>
</dbReference>
<dbReference type="GO" id="GO:0004514">
    <property type="term" value="F:nicotinate-nucleotide diphosphorylase (carboxylating) activity"/>
    <property type="evidence" value="ECO:0007669"/>
    <property type="project" value="UniProtKB-EC"/>
</dbReference>
<evidence type="ECO:0000256" key="10">
    <source>
        <dbReference type="PIRNR" id="PIRNR006250"/>
    </source>
</evidence>
<evidence type="ECO:0000313" key="13">
    <source>
        <dbReference type="EMBL" id="MFD1706481.1"/>
    </source>
</evidence>
<keyword evidence="5" id="KW-0662">Pyridine nucleotide biosynthesis</keyword>
<dbReference type="PANTHER" id="PTHR32179">
    <property type="entry name" value="NICOTINATE-NUCLEOTIDE PYROPHOSPHORYLASE [CARBOXYLATING]"/>
    <property type="match status" value="1"/>
</dbReference>
<dbReference type="InterPro" id="IPR037128">
    <property type="entry name" value="Quinolinate_PRibosylTase_N_sf"/>
</dbReference>